<protein>
    <submittedName>
        <fullName evidence="1">Zinc finger-XS domain-containing protein</fullName>
    </submittedName>
</protein>
<proteinExistence type="predicted"/>
<sequence length="48" mass="5869">MNEVDEERVRLMKLHEEEMAKMKSKHVKEENEAKEKFDSKFDLLTKRC</sequence>
<evidence type="ECO:0000313" key="1">
    <source>
        <dbReference type="EMBL" id="GFA80843.1"/>
    </source>
</evidence>
<dbReference type="EMBL" id="BKCJ010491970">
    <property type="protein sequence ID" value="GFA80843.1"/>
    <property type="molecule type" value="Genomic_DNA"/>
</dbReference>
<gene>
    <name evidence="1" type="ORF">Tci_652815</name>
</gene>
<dbReference type="AlphaFoldDB" id="A0A699K7L8"/>
<feature type="non-terminal residue" evidence="1">
    <location>
        <position position="48"/>
    </location>
</feature>
<name>A0A699K7L8_TANCI</name>
<organism evidence="1">
    <name type="scientific">Tanacetum cinerariifolium</name>
    <name type="common">Dalmatian daisy</name>
    <name type="synonym">Chrysanthemum cinerariifolium</name>
    <dbReference type="NCBI Taxonomy" id="118510"/>
    <lineage>
        <taxon>Eukaryota</taxon>
        <taxon>Viridiplantae</taxon>
        <taxon>Streptophyta</taxon>
        <taxon>Embryophyta</taxon>
        <taxon>Tracheophyta</taxon>
        <taxon>Spermatophyta</taxon>
        <taxon>Magnoliopsida</taxon>
        <taxon>eudicotyledons</taxon>
        <taxon>Gunneridae</taxon>
        <taxon>Pentapetalae</taxon>
        <taxon>asterids</taxon>
        <taxon>campanulids</taxon>
        <taxon>Asterales</taxon>
        <taxon>Asteraceae</taxon>
        <taxon>Asteroideae</taxon>
        <taxon>Anthemideae</taxon>
        <taxon>Anthemidinae</taxon>
        <taxon>Tanacetum</taxon>
    </lineage>
</organism>
<reference evidence="1" key="1">
    <citation type="journal article" date="2019" name="Sci. Rep.">
        <title>Draft genome of Tanacetum cinerariifolium, the natural source of mosquito coil.</title>
        <authorList>
            <person name="Yamashiro T."/>
            <person name="Shiraishi A."/>
            <person name="Satake H."/>
            <person name="Nakayama K."/>
        </authorList>
    </citation>
    <scope>NUCLEOTIDE SEQUENCE</scope>
</reference>
<comment type="caution">
    <text evidence="1">The sequence shown here is derived from an EMBL/GenBank/DDBJ whole genome shotgun (WGS) entry which is preliminary data.</text>
</comment>
<accession>A0A699K7L8</accession>